<organism evidence="1 2">
    <name type="scientific">Saccharothrix ecbatanensis</name>
    <dbReference type="NCBI Taxonomy" id="1105145"/>
    <lineage>
        <taxon>Bacteria</taxon>
        <taxon>Bacillati</taxon>
        <taxon>Actinomycetota</taxon>
        <taxon>Actinomycetes</taxon>
        <taxon>Pseudonocardiales</taxon>
        <taxon>Pseudonocardiaceae</taxon>
        <taxon>Saccharothrix</taxon>
    </lineage>
</organism>
<name>A0A7W9HSN3_9PSEU</name>
<sequence length="143" mass="16221">MTSQISVVPAQRTSGEGVPEIGTVSAVERYKEIVALAAESVERMRATDRARVRDLLARLAASQDRMAEVIEQEQVVKLIVAVHWEAAVELLWDERWMKMTTVPDPDESVPPRDQREYNTAMDLAYQALEESLQKRTLLRRKGS</sequence>
<comment type="caution">
    <text evidence="1">The sequence shown here is derived from an EMBL/GenBank/DDBJ whole genome shotgun (WGS) entry which is preliminary data.</text>
</comment>
<dbReference type="AlphaFoldDB" id="A0A7W9HSN3"/>
<dbReference type="Proteomes" id="UP000552097">
    <property type="component" value="Unassembled WGS sequence"/>
</dbReference>
<gene>
    <name evidence="1" type="ORF">F4560_007194</name>
</gene>
<dbReference type="RefSeq" id="WP_184927488.1">
    <property type="nucleotide sequence ID" value="NZ_JACHMO010000001.1"/>
</dbReference>
<keyword evidence="2" id="KW-1185">Reference proteome</keyword>
<evidence type="ECO:0000313" key="1">
    <source>
        <dbReference type="EMBL" id="MBB5807426.1"/>
    </source>
</evidence>
<accession>A0A7W9HSN3</accession>
<dbReference type="EMBL" id="JACHMO010000001">
    <property type="protein sequence ID" value="MBB5807426.1"/>
    <property type="molecule type" value="Genomic_DNA"/>
</dbReference>
<protein>
    <submittedName>
        <fullName evidence="1">Uncharacterized protein</fullName>
    </submittedName>
</protein>
<proteinExistence type="predicted"/>
<reference evidence="1 2" key="1">
    <citation type="submission" date="2020-08" db="EMBL/GenBank/DDBJ databases">
        <title>Sequencing the genomes of 1000 actinobacteria strains.</title>
        <authorList>
            <person name="Klenk H.-P."/>
        </authorList>
    </citation>
    <scope>NUCLEOTIDE SEQUENCE [LARGE SCALE GENOMIC DNA]</scope>
    <source>
        <strain evidence="1 2">DSM 45486</strain>
    </source>
</reference>
<evidence type="ECO:0000313" key="2">
    <source>
        <dbReference type="Proteomes" id="UP000552097"/>
    </source>
</evidence>